<evidence type="ECO:0000313" key="4">
    <source>
        <dbReference type="Proteomes" id="UP001151760"/>
    </source>
</evidence>
<feature type="domain" description="DUF4216" evidence="1">
    <location>
        <begin position="542"/>
        <end position="608"/>
    </location>
</feature>
<keyword evidence="3" id="KW-0808">Transferase</keyword>
<dbReference type="Pfam" id="PF13952">
    <property type="entry name" value="DUF4216"/>
    <property type="match status" value="1"/>
</dbReference>
<dbReference type="Proteomes" id="UP001151760">
    <property type="component" value="Unassembled WGS sequence"/>
</dbReference>
<dbReference type="Pfam" id="PF13963">
    <property type="entry name" value="Transpos_assoc"/>
    <property type="match status" value="1"/>
</dbReference>
<keyword evidence="3" id="KW-0695">RNA-directed DNA polymerase</keyword>
<sequence length="734" mass="84298">MDKSWMRTSRTKKQYIDGVEAFIKYAVHNLQKMRNIDPRGNKQQLMMPCPCTTCLNHIEHKVEEVQFHLFKYGIDLSYTKWDKHGEKDEQATTAQIPVNATTEFVDDTDFDMDFGSEIPTDGPATVEMVNATKESFDEDDLAKFQELLLDAEKPLYKGCPDFTKLSAIVKLLNLKGKYGASDKFFTELLGLLKKMLPAGNEMVEKTYQAKKLMRMMGSGYKKIHVCSNNCILYWKDNKELTVCPTYGISRWKVDNKTHKVYENISTKAWRTIDEKFPEIAKDPRNLRLGISANGVEVNSGTRHHIVWPVLSVIYNLPPWTINNYPALGTLCGCPYSGFKSCVVCGKDTHCVRLSASSKQSYAGHKRYLPYNHPFRRQKKAFNGQQEFQLAPNPLTGEQIYNELKYWRHNSVPHCIDFMHVEKNVYESLVGTLLNVPGKTKDEMNARLDLAELGIKPELFTRQEEDKTTLPPAGYTLKNAEKYIFCETLSNIRVERELAISKDSVSETKSGISVEVVDLHISKEVETTRKAFYYGVLQEIWVLDYRFRQILLFKCDWVNHKAGGVKHDPNLGYTLVDLNSLGHKDDPFILASQARQVFYVKDQIDKKLSIVFKTPTKSYKDTYDEVGEEFSTVIHEHNDNILPRVNRCDLGNESQNDYYRTDCKVFLMMLKINVVQVRVTAVQVKIVLLMIFKENIPSVEVNAVGVKVTTASTKLLLLKEKLKLLRRLQLKICME</sequence>
<dbReference type="PANTHER" id="PTHR10775">
    <property type="entry name" value="OS08G0208400 PROTEIN"/>
    <property type="match status" value="1"/>
</dbReference>
<dbReference type="EMBL" id="BQNB010012707">
    <property type="protein sequence ID" value="GJT06902.1"/>
    <property type="molecule type" value="Genomic_DNA"/>
</dbReference>
<reference evidence="3" key="2">
    <citation type="submission" date="2022-01" db="EMBL/GenBank/DDBJ databases">
        <authorList>
            <person name="Yamashiro T."/>
            <person name="Shiraishi A."/>
            <person name="Satake H."/>
            <person name="Nakayama K."/>
        </authorList>
    </citation>
    <scope>NUCLEOTIDE SEQUENCE</scope>
</reference>
<dbReference type="InterPro" id="IPR025312">
    <property type="entry name" value="DUF4216"/>
</dbReference>
<name>A0ABQ5AYG4_9ASTR</name>
<dbReference type="InterPro" id="IPR004242">
    <property type="entry name" value="Transposase_21"/>
</dbReference>
<protein>
    <submittedName>
        <fullName evidence="3">Reverse transcriptase domain-containing protein</fullName>
    </submittedName>
</protein>
<dbReference type="Pfam" id="PF02992">
    <property type="entry name" value="Transposase_21"/>
    <property type="match status" value="1"/>
</dbReference>
<evidence type="ECO:0000259" key="1">
    <source>
        <dbReference type="Pfam" id="PF13952"/>
    </source>
</evidence>
<evidence type="ECO:0000313" key="3">
    <source>
        <dbReference type="EMBL" id="GJT06902.1"/>
    </source>
</evidence>
<accession>A0ABQ5AYG4</accession>
<keyword evidence="4" id="KW-1185">Reference proteome</keyword>
<dbReference type="InterPro" id="IPR029480">
    <property type="entry name" value="Transpos_assoc"/>
</dbReference>
<keyword evidence="3" id="KW-0548">Nucleotidyltransferase</keyword>
<comment type="caution">
    <text evidence="3">The sequence shown here is derived from an EMBL/GenBank/DDBJ whole genome shotgun (WGS) entry which is preliminary data.</text>
</comment>
<evidence type="ECO:0000259" key="2">
    <source>
        <dbReference type="Pfam" id="PF13963"/>
    </source>
</evidence>
<proteinExistence type="predicted"/>
<feature type="domain" description="Transposase-associated" evidence="2">
    <location>
        <begin position="3"/>
        <end position="86"/>
    </location>
</feature>
<reference evidence="3" key="1">
    <citation type="journal article" date="2022" name="Int. J. Mol. Sci.">
        <title>Draft Genome of Tanacetum Coccineum: Genomic Comparison of Closely Related Tanacetum-Family Plants.</title>
        <authorList>
            <person name="Yamashiro T."/>
            <person name="Shiraishi A."/>
            <person name="Nakayama K."/>
            <person name="Satake H."/>
        </authorList>
    </citation>
    <scope>NUCLEOTIDE SEQUENCE</scope>
</reference>
<organism evidence="3 4">
    <name type="scientific">Tanacetum coccineum</name>
    <dbReference type="NCBI Taxonomy" id="301880"/>
    <lineage>
        <taxon>Eukaryota</taxon>
        <taxon>Viridiplantae</taxon>
        <taxon>Streptophyta</taxon>
        <taxon>Embryophyta</taxon>
        <taxon>Tracheophyta</taxon>
        <taxon>Spermatophyta</taxon>
        <taxon>Magnoliopsida</taxon>
        <taxon>eudicotyledons</taxon>
        <taxon>Gunneridae</taxon>
        <taxon>Pentapetalae</taxon>
        <taxon>asterids</taxon>
        <taxon>campanulids</taxon>
        <taxon>Asterales</taxon>
        <taxon>Asteraceae</taxon>
        <taxon>Asteroideae</taxon>
        <taxon>Anthemideae</taxon>
        <taxon>Anthemidinae</taxon>
        <taxon>Tanacetum</taxon>
    </lineage>
</organism>
<dbReference type="PANTHER" id="PTHR10775:SF179">
    <property type="entry name" value="TRANSPOSON, EN_SPM-LIKE, TRANSPOSASE-ASSOCIATED DOMAIN PROTEIN"/>
    <property type="match status" value="1"/>
</dbReference>
<gene>
    <name evidence="3" type="ORF">Tco_0841364</name>
</gene>
<dbReference type="GO" id="GO:0003964">
    <property type="term" value="F:RNA-directed DNA polymerase activity"/>
    <property type="evidence" value="ECO:0007669"/>
    <property type="project" value="UniProtKB-KW"/>
</dbReference>